<dbReference type="PANTHER" id="PTHR11465:SF23">
    <property type="entry name" value="CATALASE-2"/>
    <property type="match status" value="1"/>
</dbReference>
<dbReference type="InterPro" id="IPR020835">
    <property type="entry name" value="Catalase_sf"/>
</dbReference>
<organism evidence="11 12">
    <name type="scientific">Sinanaerobacter chloroacetimidivorans</name>
    <dbReference type="NCBI Taxonomy" id="2818044"/>
    <lineage>
        <taxon>Bacteria</taxon>
        <taxon>Bacillati</taxon>
        <taxon>Bacillota</taxon>
        <taxon>Clostridia</taxon>
        <taxon>Peptostreptococcales</taxon>
        <taxon>Anaerovoracaceae</taxon>
        <taxon>Sinanaerobacter</taxon>
    </lineage>
</organism>
<dbReference type="Proteomes" id="UP000675664">
    <property type="component" value="Unassembled WGS sequence"/>
</dbReference>
<comment type="cofactor">
    <cofactor evidence="1">
        <name>heme</name>
        <dbReference type="ChEBI" id="CHEBI:30413"/>
    </cofactor>
</comment>
<dbReference type="GO" id="GO:0046872">
    <property type="term" value="F:metal ion binding"/>
    <property type="evidence" value="ECO:0007669"/>
    <property type="project" value="UniProtKB-KW"/>
</dbReference>
<evidence type="ECO:0000256" key="1">
    <source>
        <dbReference type="ARBA" id="ARBA00001971"/>
    </source>
</evidence>
<dbReference type="SMART" id="SM01060">
    <property type="entry name" value="Catalase"/>
    <property type="match status" value="1"/>
</dbReference>
<evidence type="ECO:0000313" key="11">
    <source>
        <dbReference type="EMBL" id="MBR0596741.1"/>
    </source>
</evidence>
<evidence type="ECO:0000256" key="2">
    <source>
        <dbReference type="ARBA" id="ARBA00005329"/>
    </source>
</evidence>
<evidence type="ECO:0000256" key="7">
    <source>
        <dbReference type="ARBA" id="ARBA00023002"/>
    </source>
</evidence>
<dbReference type="Gene3D" id="2.40.180.10">
    <property type="entry name" value="Catalase core domain"/>
    <property type="match status" value="1"/>
</dbReference>
<evidence type="ECO:0000256" key="5">
    <source>
        <dbReference type="ARBA" id="ARBA00022617"/>
    </source>
</evidence>
<name>A0A8J8B0L0_9FIRM</name>
<keyword evidence="9" id="KW-0376">Hydrogen peroxide</keyword>
<dbReference type="Pfam" id="PF00199">
    <property type="entry name" value="Catalase"/>
    <property type="match status" value="1"/>
</dbReference>
<dbReference type="GO" id="GO:0005737">
    <property type="term" value="C:cytoplasm"/>
    <property type="evidence" value="ECO:0007669"/>
    <property type="project" value="TreeGrafter"/>
</dbReference>
<gene>
    <name evidence="11" type="ORF">KCX82_02525</name>
</gene>
<dbReference type="AlphaFoldDB" id="A0A8J8B0L0"/>
<keyword evidence="7 11" id="KW-0560">Oxidoreductase</keyword>
<dbReference type="EC" id="1.11.1.6" evidence="3"/>
<keyword evidence="4 11" id="KW-0575">Peroxidase</keyword>
<comment type="caution">
    <text evidence="11">The sequence shown here is derived from an EMBL/GenBank/DDBJ whole genome shotgun (WGS) entry which is preliminary data.</text>
</comment>
<evidence type="ECO:0000256" key="9">
    <source>
        <dbReference type="ARBA" id="ARBA00023324"/>
    </source>
</evidence>
<dbReference type="InterPro" id="IPR024711">
    <property type="entry name" value="Catalase_clade1/3"/>
</dbReference>
<evidence type="ECO:0000259" key="10">
    <source>
        <dbReference type="SMART" id="SM01060"/>
    </source>
</evidence>
<keyword evidence="6" id="KW-0479">Metal-binding</keyword>
<comment type="similarity">
    <text evidence="2">Belongs to the catalase family.</text>
</comment>
<evidence type="ECO:0000256" key="4">
    <source>
        <dbReference type="ARBA" id="ARBA00022559"/>
    </source>
</evidence>
<dbReference type="GO" id="GO:0004096">
    <property type="term" value="F:catalase activity"/>
    <property type="evidence" value="ECO:0007669"/>
    <property type="project" value="UniProtKB-EC"/>
</dbReference>
<evidence type="ECO:0000313" key="12">
    <source>
        <dbReference type="Proteomes" id="UP000675664"/>
    </source>
</evidence>
<keyword evidence="12" id="KW-1185">Reference proteome</keyword>
<protein>
    <recommendedName>
        <fullName evidence="3">catalase</fullName>
        <ecNumber evidence="3">1.11.1.6</ecNumber>
    </recommendedName>
</protein>
<keyword evidence="5" id="KW-0349">Heme</keyword>
<keyword evidence="8" id="KW-0408">Iron</keyword>
<dbReference type="PROSITE" id="PS00438">
    <property type="entry name" value="CATALASE_2"/>
    <property type="match status" value="1"/>
</dbReference>
<evidence type="ECO:0000256" key="3">
    <source>
        <dbReference type="ARBA" id="ARBA00012314"/>
    </source>
</evidence>
<dbReference type="PRINTS" id="PR00067">
    <property type="entry name" value="CATALASE"/>
</dbReference>
<dbReference type="InterPro" id="IPR018028">
    <property type="entry name" value="Catalase"/>
</dbReference>
<dbReference type="GO" id="GO:0020037">
    <property type="term" value="F:heme binding"/>
    <property type="evidence" value="ECO:0007669"/>
    <property type="project" value="InterPro"/>
</dbReference>
<dbReference type="InterPro" id="IPR010582">
    <property type="entry name" value="Catalase_immune_responsive"/>
</dbReference>
<feature type="domain" description="Catalase core" evidence="10">
    <location>
        <begin position="2"/>
        <end position="383"/>
    </location>
</feature>
<dbReference type="InterPro" id="IPR024708">
    <property type="entry name" value="Catalase_AS"/>
</dbReference>
<proteinExistence type="inferred from homology"/>
<evidence type="ECO:0000256" key="8">
    <source>
        <dbReference type="ARBA" id="ARBA00023004"/>
    </source>
</evidence>
<evidence type="ECO:0000256" key="6">
    <source>
        <dbReference type="ARBA" id="ARBA00022723"/>
    </source>
</evidence>
<dbReference type="PROSITE" id="PS51402">
    <property type="entry name" value="CATALASE_3"/>
    <property type="match status" value="1"/>
</dbReference>
<dbReference type="RefSeq" id="WP_227016862.1">
    <property type="nucleotide sequence ID" value="NZ_JAGSND010000001.1"/>
</dbReference>
<dbReference type="EMBL" id="JAGSND010000001">
    <property type="protein sequence ID" value="MBR0596741.1"/>
    <property type="molecule type" value="Genomic_DNA"/>
</dbReference>
<dbReference type="GO" id="GO:0042542">
    <property type="term" value="P:response to hydrogen peroxide"/>
    <property type="evidence" value="ECO:0007669"/>
    <property type="project" value="TreeGrafter"/>
</dbReference>
<reference evidence="11" key="1">
    <citation type="submission" date="2021-04" db="EMBL/GenBank/DDBJ databases">
        <title>Sinoanaerobacter chloroacetimidivorans sp. nov., an obligate anaerobic bacterium isolated from anaerobic sludge.</title>
        <authorList>
            <person name="Bao Y."/>
        </authorList>
    </citation>
    <scope>NUCLEOTIDE SEQUENCE</scope>
    <source>
        <strain evidence="11">BAD-6</strain>
    </source>
</reference>
<accession>A0A8J8B0L0</accession>
<dbReference type="GO" id="GO:0042744">
    <property type="term" value="P:hydrogen peroxide catabolic process"/>
    <property type="evidence" value="ECO:0007669"/>
    <property type="project" value="UniProtKB-KW"/>
</dbReference>
<dbReference type="Pfam" id="PF06628">
    <property type="entry name" value="Catalase-rel"/>
    <property type="match status" value="1"/>
</dbReference>
<dbReference type="InterPro" id="IPR011614">
    <property type="entry name" value="Catalase_core"/>
</dbReference>
<reference evidence="11" key="2">
    <citation type="submission" date="2021-04" db="EMBL/GenBank/DDBJ databases">
        <authorList>
            <person name="Liu J."/>
        </authorList>
    </citation>
    <scope>NUCLEOTIDE SEQUENCE</scope>
    <source>
        <strain evidence="11">BAD-6</strain>
    </source>
</reference>
<dbReference type="SUPFAM" id="SSF56634">
    <property type="entry name" value="Heme-dependent catalase-like"/>
    <property type="match status" value="1"/>
</dbReference>
<dbReference type="PANTHER" id="PTHR11465">
    <property type="entry name" value="CATALASE"/>
    <property type="match status" value="1"/>
</dbReference>
<sequence length="437" mass="50113">MMKSDESSLTVGSDGPILLQDVRLIEKLTRFNRERIPERVIHAKGAGAHGFFRVYMPMSDYTSAAFLQNPDKKVPVFVRFSTMTGSRGSADTARDPRGFAVKFYTSEGNYDLVASSLPVFFVRDAMKLPELIHSLKPAPDTNLIQAERFWKFVSENPETTHMITWLFSDRGTVKSYRHIEGNSVNTYVWVNKKGKRHFIRYHWKPLLGLKDINRQESEFLAGFDPDVATRDLYDSMERGETTDFELSVQLIPYEDQYQYDFDILDATKIWPESQIPLTKVGKMTINKRPENFFEEVEQAAFSPANIVPGIEFSFDRLLQGSIFASIDSQRYRLGVDYNQLPINKAKFAVQTAAVSSYPPTSVIIEGKVERKAVSNPDNFSQAGERYRSLNKREQDHLVDNIIDNMLFVDGRIQEKVVSYFFKADTDFGNRISRGLDY</sequence>
<dbReference type="PIRSF" id="PIRSF038928">
    <property type="entry name" value="Catalase_clade1-3"/>
    <property type="match status" value="1"/>
</dbReference>